<sequence>MTHKLLESKLDSLVIRKTSLKTFLHITNIFKLFCLILQRFHQNGKHSSRLLYGVHDLGVALVRFDTSYSSQVIGMDDMLAEFDGHIGDCGCQLRAQMLWNITEHYREAKSREWIANIVQTLEHIKNRIITMYCDIRRLKTNKQSLGFPPSIQLADIFERIGCKSLFTILDNHSSKTVLDDELTILTNFNHDITYHSNNTGGKPSGTRLNKRERRRTSNVDKWHLSDYRMIARFLSYCRILSLNKTAILEPGATRIRSRLDPLFAASMTEKQLDNLNLIDEDVLSSFICNDDRPTRTGLIREIENMQVYVSQLTCDWLTKLSLEMGLTHPIQKLLSSSVQISSRLLHCTSAYASILVIRIEWLVKHTPLFLVVRRFCTHGYHNIFYRVSINSEAVRSKIESIRQNNSKIVEFGNADWFHLTFVPLESILHQEWAKQPHVILISNSINGNMDDFYLRMGNTNHCGPHNSSCLEYEDFVTNEFGKINFSQAIMYFFGAHDQYPFELTVNETEFDVIEKIVHSTLGREAAMIYRQTVDEAQCYRGQYTALGLLNFQHIFTELPIIVARQTEYIALKNERPSLYGYRRTEIVDVNTIRL</sequence>
<evidence type="ECO:0000313" key="2">
    <source>
        <dbReference type="Proteomes" id="UP000663852"/>
    </source>
</evidence>
<reference evidence="1" key="1">
    <citation type="submission" date="2021-02" db="EMBL/GenBank/DDBJ databases">
        <authorList>
            <person name="Nowell W R."/>
        </authorList>
    </citation>
    <scope>NUCLEOTIDE SEQUENCE</scope>
</reference>
<protein>
    <submittedName>
        <fullName evidence="1">Uncharacterized protein</fullName>
    </submittedName>
</protein>
<dbReference type="AlphaFoldDB" id="A0A815H3C6"/>
<dbReference type="OrthoDB" id="2107640at2759"/>
<accession>A0A815H3C6</accession>
<dbReference type="EMBL" id="CAJNOJ010000261">
    <property type="protein sequence ID" value="CAF1348668.1"/>
    <property type="molecule type" value="Genomic_DNA"/>
</dbReference>
<dbReference type="Proteomes" id="UP000663852">
    <property type="component" value="Unassembled WGS sequence"/>
</dbReference>
<name>A0A815H3C6_ADIRI</name>
<comment type="caution">
    <text evidence="1">The sequence shown here is derived from an EMBL/GenBank/DDBJ whole genome shotgun (WGS) entry which is preliminary data.</text>
</comment>
<evidence type="ECO:0000313" key="1">
    <source>
        <dbReference type="EMBL" id="CAF1348668.1"/>
    </source>
</evidence>
<gene>
    <name evidence="1" type="ORF">EDS130_LOCUS33149</name>
</gene>
<organism evidence="1 2">
    <name type="scientific">Adineta ricciae</name>
    <name type="common">Rotifer</name>
    <dbReference type="NCBI Taxonomy" id="249248"/>
    <lineage>
        <taxon>Eukaryota</taxon>
        <taxon>Metazoa</taxon>
        <taxon>Spiralia</taxon>
        <taxon>Gnathifera</taxon>
        <taxon>Rotifera</taxon>
        <taxon>Eurotatoria</taxon>
        <taxon>Bdelloidea</taxon>
        <taxon>Adinetida</taxon>
        <taxon>Adinetidae</taxon>
        <taxon>Adineta</taxon>
    </lineage>
</organism>
<proteinExistence type="predicted"/>